<evidence type="ECO:0000313" key="14">
    <source>
        <dbReference type="Proteomes" id="UP000265120"/>
    </source>
</evidence>
<keyword evidence="6" id="KW-0999">Mitochondrion inner membrane</keyword>
<dbReference type="Ensembl" id="ENSCSET00000019138.1">
    <property type="protein sequence ID" value="ENSCSEP00000018904.1"/>
    <property type="gene ID" value="ENSCSEG00000012098.1"/>
</dbReference>
<keyword evidence="10" id="KW-0472">Membrane</keyword>
<dbReference type="PANTHER" id="PTHR35268">
    <property type="entry name" value="PROTEIN CCSMST1"/>
    <property type="match status" value="1"/>
</dbReference>
<dbReference type="PRINTS" id="PR02042">
    <property type="entry name" value="CCSMST1"/>
</dbReference>
<dbReference type="OMA" id="GHQRPWW"/>
<keyword evidence="8" id="KW-1133">Transmembrane helix</keyword>
<reference evidence="13" key="2">
    <citation type="submission" date="2025-08" db="UniProtKB">
        <authorList>
            <consortium name="Ensembl"/>
        </authorList>
    </citation>
    <scope>IDENTIFICATION</scope>
</reference>
<evidence type="ECO:0000256" key="5">
    <source>
        <dbReference type="ARBA" id="ARBA00022729"/>
    </source>
</evidence>
<dbReference type="GO" id="GO:0005743">
    <property type="term" value="C:mitochondrial inner membrane"/>
    <property type="evidence" value="ECO:0007669"/>
    <property type="project" value="UniProtKB-SubCell"/>
</dbReference>
<dbReference type="InParanoid" id="A0A3P8VX52"/>
<evidence type="ECO:0000256" key="7">
    <source>
        <dbReference type="ARBA" id="ARBA00022982"/>
    </source>
</evidence>
<keyword evidence="3" id="KW-0679">Respiratory chain</keyword>
<keyword evidence="2" id="KW-0813">Transport</keyword>
<evidence type="ECO:0000256" key="3">
    <source>
        <dbReference type="ARBA" id="ARBA00022660"/>
    </source>
</evidence>
<dbReference type="Pfam" id="PF15013">
    <property type="entry name" value="CCSMST1"/>
    <property type="match status" value="1"/>
</dbReference>
<dbReference type="Proteomes" id="UP000265120">
    <property type="component" value="Chromosome 8"/>
</dbReference>
<organism evidence="13 14">
    <name type="scientific">Cynoglossus semilaevis</name>
    <name type="common">Tongue sole</name>
    <dbReference type="NCBI Taxonomy" id="244447"/>
    <lineage>
        <taxon>Eukaryota</taxon>
        <taxon>Metazoa</taxon>
        <taxon>Chordata</taxon>
        <taxon>Craniata</taxon>
        <taxon>Vertebrata</taxon>
        <taxon>Euteleostomi</taxon>
        <taxon>Actinopterygii</taxon>
        <taxon>Neopterygii</taxon>
        <taxon>Teleostei</taxon>
        <taxon>Neoteleostei</taxon>
        <taxon>Acanthomorphata</taxon>
        <taxon>Carangaria</taxon>
        <taxon>Pleuronectiformes</taxon>
        <taxon>Pleuronectoidei</taxon>
        <taxon>Cynoglossidae</taxon>
        <taxon>Cynoglossinae</taxon>
        <taxon>Cynoglossus</taxon>
    </lineage>
</organism>
<reference evidence="13 14" key="1">
    <citation type="journal article" date="2014" name="Nat. Genet.">
        <title>Whole-genome sequence of a flatfish provides insights into ZW sex chromosome evolution and adaptation to a benthic lifestyle.</title>
        <authorList>
            <person name="Chen S."/>
            <person name="Zhang G."/>
            <person name="Shao C."/>
            <person name="Huang Q."/>
            <person name="Liu G."/>
            <person name="Zhang P."/>
            <person name="Song W."/>
            <person name="An N."/>
            <person name="Chalopin D."/>
            <person name="Volff J.N."/>
            <person name="Hong Y."/>
            <person name="Li Q."/>
            <person name="Sha Z."/>
            <person name="Zhou H."/>
            <person name="Xie M."/>
            <person name="Yu Q."/>
            <person name="Liu Y."/>
            <person name="Xiang H."/>
            <person name="Wang N."/>
            <person name="Wu K."/>
            <person name="Yang C."/>
            <person name="Zhou Q."/>
            <person name="Liao X."/>
            <person name="Yang L."/>
            <person name="Hu Q."/>
            <person name="Zhang J."/>
            <person name="Meng L."/>
            <person name="Jin L."/>
            <person name="Tian Y."/>
            <person name="Lian J."/>
            <person name="Yang J."/>
            <person name="Miao G."/>
            <person name="Liu S."/>
            <person name="Liang Z."/>
            <person name="Yan F."/>
            <person name="Li Y."/>
            <person name="Sun B."/>
            <person name="Zhang H."/>
            <person name="Zhang J."/>
            <person name="Zhu Y."/>
            <person name="Du M."/>
            <person name="Zhao Y."/>
            <person name="Schartl M."/>
            <person name="Tang Q."/>
            <person name="Wang J."/>
        </authorList>
    </citation>
    <scope>NUCLEOTIDE SEQUENCE</scope>
</reference>
<evidence type="ECO:0000256" key="12">
    <source>
        <dbReference type="SAM" id="MobiDB-lite"/>
    </source>
</evidence>
<feature type="region of interest" description="Disordered" evidence="12">
    <location>
        <begin position="39"/>
        <end position="63"/>
    </location>
</feature>
<keyword evidence="5" id="KW-0732">Signal</keyword>
<comment type="similarity">
    <text evidence="11">Belongs to the UQCC4 family.</text>
</comment>
<keyword evidence="14" id="KW-1185">Reference proteome</keyword>
<dbReference type="InterPro" id="IPR023248">
    <property type="entry name" value="UQCC4_vert"/>
</dbReference>
<evidence type="ECO:0000313" key="13">
    <source>
        <dbReference type="Ensembl" id="ENSCSEP00000018904.1"/>
    </source>
</evidence>
<evidence type="ECO:0000256" key="11">
    <source>
        <dbReference type="ARBA" id="ARBA00034713"/>
    </source>
</evidence>
<keyword evidence="7" id="KW-0249">Electron transport</keyword>
<proteinExistence type="inferred from homology"/>
<evidence type="ECO:0000256" key="10">
    <source>
        <dbReference type="ARBA" id="ARBA00023136"/>
    </source>
</evidence>
<protein>
    <submittedName>
        <fullName evidence="13">Ubiquinol-cytochrome c reductase complex assembly factor 4</fullName>
    </submittedName>
</protein>
<evidence type="ECO:0000256" key="6">
    <source>
        <dbReference type="ARBA" id="ARBA00022792"/>
    </source>
</evidence>
<reference evidence="13" key="3">
    <citation type="submission" date="2025-09" db="UniProtKB">
        <authorList>
            <consortium name="Ensembl"/>
        </authorList>
    </citation>
    <scope>IDENTIFICATION</scope>
</reference>
<dbReference type="PANTHER" id="PTHR35268:SF1">
    <property type="entry name" value="UBIQUINOL-CYTOCHROME-C REDUCTASE COMPLEX ASSEMBLY FACTOR 4"/>
    <property type="match status" value="1"/>
</dbReference>
<keyword evidence="9" id="KW-0496">Mitochondrion</keyword>
<evidence type="ECO:0000256" key="8">
    <source>
        <dbReference type="ARBA" id="ARBA00022989"/>
    </source>
</evidence>
<dbReference type="FunCoup" id="A0A3P8VX52">
    <property type="interactions" value="314"/>
</dbReference>
<keyword evidence="4" id="KW-0812">Transmembrane</keyword>
<accession>A0A3P8VX52</accession>
<dbReference type="GeneTree" id="ENSGT00510000049652"/>
<dbReference type="AlphaFoldDB" id="A0A3P8VX52"/>
<comment type="subcellular location">
    <subcellularLocation>
        <location evidence="1">Mitochondrion inner membrane</location>
        <topology evidence="1">Single-pass membrane protein</topology>
    </subcellularLocation>
</comment>
<evidence type="ECO:0000256" key="9">
    <source>
        <dbReference type="ARBA" id="ARBA00023128"/>
    </source>
</evidence>
<name>A0A3P8VX52_CYNSE</name>
<evidence type="ECO:0000256" key="4">
    <source>
        <dbReference type="ARBA" id="ARBA00022692"/>
    </source>
</evidence>
<evidence type="ECO:0000256" key="2">
    <source>
        <dbReference type="ARBA" id="ARBA00022448"/>
    </source>
</evidence>
<sequence length="136" mass="15673">MFTAVRRTFFGATRECPSRKILIQNSTLRLNHLKSLALSSSSAARSKRATNDEENNEPIKFSTSKASHRNWKVDRSIGTHYKRPLWKVVPLSLLFVVTLLWCAFRRETDTDAQLMTPLHEHFPTLTKEVEQDNKSS</sequence>
<evidence type="ECO:0000256" key="1">
    <source>
        <dbReference type="ARBA" id="ARBA00004434"/>
    </source>
</evidence>
<dbReference type="InterPro" id="IPR029160">
    <property type="entry name" value="UQCC4"/>
</dbReference>